<dbReference type="EMBL" id="CP104064">
    <property type="protein sequence ID" value="WAH37912.1"/>
    <property type="molecule type" value="Genomic_DNA"/>
</dbReference>
<feature type="transmembrane region" description="Helical" evidence="1">
    <location>
        <begin position="87"/>
        <end position="107"/>
    </location>
</feature>
<organism evidence="2 3">
    <name type="scientific">Alicyclobacillus dauci</name>
    <dbReference type="NCBI Taxonomy" id="1475485"/>
    <lineage>
        <taxon>Bacteria</taxon>
        <taxon>Bacillati</taxon>
        <taxon>Bacillota</taxon>
        <taxon>Bacilli</taxon>
        <taxon>Bacillales</taxon>
        <taxon>Alicyclobacillaceae</taxon>
        <taxon>Alicyclobacillus</taxon>
    </lineage>
</organism>
<evidence type="ECO:0000313" key="3">
    <source>
        <dbReference type="Proteomes" id="UP001164803"/>
    </source>
</evidence>
<keyword evidence="1" id="KW-1133">Transmembrane helix</keyword>
<sequence length="116" mass="13469">MHAVSIILGIVGYILTGIAFFRLAKLAGRHDIAWFAWVPILSAILQLRLIRKSGWWVLMYLVPIANIVFVIIWQVKLLNAYGKHGAWVLFGIFINIVYYIMWIVWAYSEKTEYKLA</sequence>
<feature type="transmembrane region" description="Helical" evidence="1">
    <location>
        <begin position="31"/>
        <end position="49"/>
    </location>
</feature>
<feature type="transmembrane region" description="Helical" evidence="1">
    <location>
        <begin position="6"/>
        <end position="24"/>
    </location>
</feature>
<proteinExistence type="predicted"/>
<dbReference type="Proteomes" id="UP001164803">
    <property type="component" value="Chromosome"/>
</dbReference>
<keyword evidence="1" id="KW-0472">Membrane</keyword>
<name>A0ABY6Z5L0_9BACL</name>
<reference evidence="2" key="1">
    <citation type="submission" date="2022-08" db="EMBL/GenBank/DDBJ databases">
        <title>Alicyclobacillus dauci DSM2870, complete genome.</title>
        <authorList>
            <person name="Wang Q."/>
            <person name="Cai R."/>
            <person name="Wang Z."/>
        </authorList>
    </citation>
    <scope>NUCLEOTIDE SEQUENCE</scope>
    <source>
        <strain evidence="2">DSM 28700</strain>
    </source>
</reference>
<keyword evidence="1" id="KW-0812">Transmembrane</keyword>
<feature type="transmembrane region" description="Helical" evidence="1">
    <location>
        <begin position="55"/>
        <end position="75"/>
    </location>
</feature>
<dbReference type="Pfam" id="PF18936">
    <property type="entry name" value="DUF5684"/>
    <property type="match status" value="1"/>
</dbReference>
<dbReference type="RefSeq" id="WP_268045443.1">
    <property type="nucleotide sequence ID" value="NZ_CP104064.1"/>
</dbReference>
<accession>A0ABY6Z5L0</accession>
<protein>
    <submittedName>
        <fullName evidence="2">DUF5684 domain-containing protein</fullName>
    </submittedName>
</protein>
<gene>
    <name evidence="2" type="ORF">NZD86_05315</name>
</gene>
<evidence type="ECO:0000256" key="1">
    <source>
        <dbReference type="SAM" id="Phobius"/>
    </source>
</evidence>
<keyword evidence="3" id="KW-1185">Reference proteome</keyword>
<dbReference type="InterPro" id="IPR043739">
    <property type="entry name" value="DUF5684"/>
</dbReference>
<evidence type="ECO:0000313" key="2">
    <source>
        <dbReference type="EMBL" id="WAH37912.1"/>
    </source>
</evidence>